<evidence type="ECO:0000256" key="1">
    <source>
        <dbReference type="SAM" id="MobiDB-lite"/>
    </source>
</evidence>
<sequence>MFREVSENMPPKKRKYTCTICSGLLPPDNHDRRRCPLNGQEGSGNGGVRSPVQSPVQQVPSQVTRNGPKKRKTSVGEGEVTETGCKKRKTSVGQEEVCDGFGNVSSPLNEPFPGSEDESMVGSPEASAAAEGLPCFLDSSELQDVPGLHVWSRVSAQSFRDSELPSGT</sequence>
<organism evidence="2">
    <name type="scientific">Cyprideis torosa</name>
    <dbReference type="NCBI Taxonomy" id="163714"/>
    <lineage>
        <taxon>Eukaryota</taxon>
        <taxon>Metazoa</taxon>
        <taxon>Ecdysozoa</taxon>
        <taxon>Arthropoda</taxon>
        <taxon>Crustacea</taxon>
        <taxon>Oligostraca</taxon>
        <taxon>Ostracoda</taxon>
        <taxon>Podocopa</taxon>
        <taxon>Podocopida</taxon>
        <taxon>Cytherocopina</taxon>
        <taxon>Cytheroidea</taxon>
        <taxon>Cytherideidae</taxon>
        <taxon>Cyprideis</taxon>
    </lineage>
</organism>
<feature type="compositionally biased region" description="Low complexity" evidence="1">
    <location>
        <begin position="50"/>
        <end position="63"/>
    </location>
</feature>
<reference evidence="2" key="1">
    <citation type="submission" date="2020-11" db="EMBL/GenBank/DDBJ databases">
        <authorList>
            <person name="Tran Van P."/>
        </authorList>
    </citation>
    <scope>NUCLEOTIDE SEQUENCE</scope>
</reference>
<accession>A0A7R8ZW59</accession>
<protein>
    <submittedName>
        <fullName evidence="2">Uncharacterized protein</fullName>
    </submittedName>
</protein>
<name>A0A7R8ZW59_9CRUS</name>
<dbReference type="AlphaFoldDB" id="A0A7R8ZW59"/>
<feature type="non-terminal residue" evidence="2">
    <location>
        <position position="168"/>
    </location>
</feature>
<dbReference type="EMBL" id="OB680942">
    <property type="protein sequence ID" value="CAD7236669.1"/>
    <property type="molecule type" value="Genomic_DNA"/>
</dbReference>
<gene>
    <name evidence="2" type="ORF">CTOB1V02_LOCUS14484</name>
</gene>
<evidence type="ECO:0000313" key="2">
    <source>
        <dbReference type="EMBL" id="CAD7236669.1"/>
    </source>
</evidence>
<feature type="region of interest" description="Disordered" evidence="1">
    <location>
        <begin position="22"/>
        <end position="127"/>
    </location>
</feature>
<proteinExistence type="predicted"/>